<feature type="transmembrane region" description="Helical" evidence="1">
    <location>
        <begin position="64"/>
        <end position="83"/>
    </location>
</feature>
<reference evidence="2 3" key="1">
    <citation type="submission" date="2014-04" db="EMBL/GenBank/DDBJ databases">
        <title>The Genome Sequence of Thermoanaerobaculum aquaticum MP-01, The First Cultivated Group 23 Acidobacterium.</title>
        <authorList>
            <person name="Stamps B.W."/>
            <person name="Losey N.A."/>
            <person name="Lawson P.A."/>
            <person name="Stevenson B.S."/>
        </authorList>
    </citation>
    <scope>NUCLEOTIDE SEQUENCE [LARGE SCALE GENOMIC DNA]</scope>
    <source>
        <strain evidence="2 3">MP-01</strain>
    </source>
</reference>
<proteinExistence type="predicted"/>
<evidence type="ECO:0000313" key="2">
    <source>
        <dbReference type="EMBL" id="KDA53797.1"/>
    </source>
</evidence>
<accession>A0A062XML1</accession>
<comment type="caution">
    <text evidence="2">The sequence shown here is derived from an EMBL/GenBank/DDBJ whole genome shotgun (WGS) entry which is preliminary data.</text>
</comment>
<dbReference type="AlphaFoldDB" id="A0A062XML1"/>
<dbReference type="STRING" id="1312852.EG19_02170"/>
<evidence type="ECO:0008006" key="4">
    <source>
        <dbReference type="Google" id="ProtNLM"/>
    </source>
</evidence>
<name>A0A062XML1_9BACT</name>
<keyword evidence="1" id="KW-1133">Transmembrane helix</keyword>
<feature type="transmembrane region" description="Helical" evidence="1">
    <location>
        <begin position="121"/>
        <end position="144"/>
    </location>
</feature>
<feature type="transmembrane region" description="Helical" evidence="1">
    <location>
        <begin position="6"/>
        <end position="23"/>
    </location>
</feature>
<dbReference type="Proteomes" id="UP000027284">
    <property type="component" value="Unassembled WGS sequence"/>
</dbReference>
<feature type="transmembrane region" description="Helical" evidence="1">
    <location>
        <begin position="151"/>
        <end position="171"/>
    </location>
</feature>
<evidence type="ECO:0000313" key="3">
    <source>
        <dbReference type="Proteomes" id="UP000027284"/>
    </source>
</evidence>
<dbReference type="EMBL" id="JMFG01000016">
    <property type="protein sequence ID" value="KDA53797.1"/>
    <property type="molecule type" value="Genomic_DNA"/>
</dbReference>
<organism evidence="2 3">
    <name type="scientific">Thermoanaerobaculum aquaticum</name>
    <dbReference type="NCBI Taxonomy" id="1312852"/>
    <lineage>
        <taxon>Bacteria</taxon>
        <taxon>Pseudomonadati</taxon>
        <taxon>Acidobacteriota</taxon>
        <taxon>Thermoanaerobaculia</taxon>
        <taxon>Thermoanaerobaculales</taxon>
        <taxon>Thermoanaerobaculaceae</taxon>
        <taxon>Thermoanaerobaculum</taxon>
    </lineage>
</organism>
<gene>
    <name evidence="2" type="ORF">EG19_02170</name>
</gene>
<feature type="transmembrane region" description="Helical" evidence="1">
    <location>
        <begin position="35"/>
        <end position="58"/>
    </location>
</feature>
<evidence type="ECO:0000256" key="1">
    <source>
        <dbReference type="SAM" id="Phobius"/>
    </source>
</evidence>
<keyword evidence="1" id="KW-0472">Membrane</keyword>
<dbReference type="RefSeq" id="WP_038048744.1">
    <property type="nucleotide sequence ID" value="NZ_JMFG01000016.1"/>
</dbReference>
<keyword evidence="1" id="KW-0812">Transmembrane</keyword>
<protein>
    <recommendedName>
        <fullName evidence="4">DUF4203 domain-containing protein</fullName>
    </recommendedName>
</protein>
<feature type="transmembrane region" description="Helical" evidence="1">
    <location>
        <begin position="95"/>
        <end position="115"/>
    </location>
</feature>
<feature type="transmembrane region" description="Helical" evidence="1">
    <location>
        <begin position="177"/>
        <end position="199"/>
    </location>
</feature>
<keyword evidence="3" id="KW-1185">Reference proteome</keyword>
<sequence length="294" mass="31725">MSQGFSLVLPFTIFLLVLLLCFWERREAGDLGPLWLGLAAGGVAGAAALGAGRLASLAPLFSRWPWAGGALSSLLSLVVLWLLARWPRVETPLDAAWMGLAVGSGVGMVAGLGVLRGLAEPWLPMAGLTAGAVLGSLLGLRWLWPGFGGRLASGALSLGLALPWAWGWMAVFAQVGLLWVLWLLATSVVLLALALALWVEQKVLQPQLTEEVGFGLLPAWVAEAGARFWRRFSRRWASRRDERKAMVRLVVRLAACKAYLQGKGKHRSTAAVELGRLRERARRLFDETGSGLES</sequence>